<accession>A0AA88PU08</accession>
<dbReference type="Proteomes" id="UP001187343">
    <property type="component" value="Unassembled WGS sequence"/>
</dbReference>
<gene>
    <name evidence="2" type="ORF">Q8A67_011115</name>
</gene>
<feature type="region of interest" description="Disordered" evidence="1">
    <location>
        <begin position="130"/>
        <end position="178"/>
    </location>
</feature>
<evidence type="ECO:0000313" key="2">
    <source>
        <dbReference type="EMBL" id="KAK2896627.1"/>
    </source>
</evidence>
<reference evidence="2" key="1">
    <citation type="submission" date="2023-08" db="EMBL/GenBank/DDBJ databases">
        <title>Chromosome-level Genome Assembly of mud carp (Cirrhinus molitorella).</title>
        <authorList>
            <person name="Liu H."/>
        </authorList>
    </citation>
    <scope>NUCLEOTIDE SEQUENCE</scope>
    <source>
        <strain evidence="2">Prfri</strain>
        <tissue evidence="2">Muscle</tissue>
    </source>
</reference>
<dbReference type="AlphaFoldDB" id="A0AA88PU08"/>
<feature type="region of interest" description="Disordered" evidence="1">
    <location>
        <begin position="53"/>
        <end position="73"/>
    </location>
</feature>
<name>A0AA88PU08_9TELE</name>
<sequence length="178" mass="19601">MKSSQGQLSCLRWQTDWAESKGHLDLGLCERKREDKHDRGAFLNIHRTAAGWLGAGSDTPPGKEEMRGNGRQNEKQLICTTGPAGPTCAVQKKLTILRLLAFFEDAMKTNVCNSVTSHYDYITGNFGVPQSQSPALAPQSRDHTRGVRSARPPPCQLLSVRHSGEERRDGPSITVGFE</sequence>
<organism evidence="2 3">
    <name type="scientific">Cirrhinus molitorella</name>
    <name type="common">mud carp</name>
    <dbReference type="NCBI Taxonomy" id="172907"/>
    <lineage>
        <taxon>Eukaryota</taxon>
        <taxon>Metazoa</taxon>
        <taxon>Chordata</taxon>
        <taxon>Craniata</taxon>
        <taxon>Vertebrata</taxon>
        <taxon>Euteleostomi</taxon>
        <taxon>Actinopterygii</taxon>
        <taxon>Neopterygii</taxon>
        <taxon>Teleostei</taxon>
        <taxon>Ostariophysi</taxon>
        <taxon>Cypriniformes</taxon>
        <taxon>Cyprinidae</taxon>
        <taxon>Labeoninae</taxon>
        <taxon>Labeonini</taxon>
        <taxon>Cirrhinus</taxon>
    </lineage>
</organism>
<evidence type="ECO:0000313" key="3">
    <source>
        <dbReference type="Proteomes" id="UP001187343"/>
    </source>
</evidence>
<feature type="compositionally biased region" description="Basic and acidic residues" evidence="1">
    <location>
        <begin position="61"/>
        <end position="73"/>
    </location>
</feature>
<proteinExistence type="predicted"/>
<comment type="caution">
    <text evidence="2">The sequence shown here is derived from an EMBL/GenBank/DDBJ whole genome shotgun (WGS) entry which is preliminary data.</text>
</comment>
<evidence type="ECO:0000256" key="1">
    <source>
        <dbReference type="SAM" id="MobiDB-lite"/>
    </source>
</evidence>
<protein>
    <submittedName>
        <fullName evidence="2">Uncharacterized protein</fullName>
    </submittedName>
</protein>
<dbReference type="EMBL" id="JAUYZG010000010">
    <property type="protein sequence ID" value="KAK2896627.1"/>
    <property type="molecule type" value="Genomic_DNA"/>
</dbReference>
<keyword evidence="3" id="KW-1185">Reference proteome</keyword>